<reference evidence="1" key="1">
    <citation type="submission" date="2020-01" db="EMBL/GenBank/DDBJ databases">
        <authorList>
            <person name="Meier V. D."/>
            <person name="Meier V D."/>
        </authorList>
    </citation>
    <scope>NUCLEOTIDE SEQUENCE</scope>
    <source>
        <strain evidence="1">HLG_WM_MAG_06</strain>
    </source>
</reference>
<name>A0A6S6T5R1_9BACT</name>
<dbReference type="EMBL" id="CACVAP010000060">
    <property type="protein sequence ID" value="CAA6810473.1"/>
    <property type="molecule type" value="Genomic_DNA"/>
</dbReference>
<proteinExistence type="predicted"/>
<evidence type="ECO:0000313" key="1">
    <source>
        <dbReference type="EMBL" id="CAA6810473.1"/>
    </source>
</evidence>
<dbReference type="AlphaFoldDB" id="A0A6S6T5R1"/>
<sequence>MMKKNSVTLNISHHTMSNNQWDILSSLYKTCRGWIGYSSDSIPYWFSMDENVKHINASAEMHGLVFDGLMEDDEWEKWLKEFISDSSDKLGFKVVDMED</sequence>
<organism evidence="1">
    <name type="scientific">uncultured Sulfurovum sp</name>
    <dbReference type="NCBI Taxonomy" id="269237"/>
    <lineage>
        <taxon>Bacteria</taxon>
        <taxon>Pseudomonadati</taxon>
        <taxon>Campylobacterota</taxon>
        <taxon>Epsilonproteobacteria</taxon>
        <taxon>Campylobacterales</taxon>
        <taxon>Sulfurovaceae</taxon>
        <taxon>Sulfurovum</taxon>
        <taxon>environmental samples</taxon>
    </lineage>
</organism>
<accession>A0A6S6T5R1</accession>
<gene>
    <name evidence="1" type="ORF">HELGO_WM18174</name>
</gene>
<protein>
    <submittedName>
        <fullName evidence="1">Uncharacterized protein</fullName>
    </submittedName>
</protein>